<dbReference type="InterPro" id="IPR050155">
    <property type="entry name" value="HAD-like_hydrolase_sf"/>
</dbReference>
<dbReference type="GO" id="GO:0046872">
    <property type="term" value="F:metal ion binding"/>
    <property type="evidence" value="ECO:0007669"/>
    <property type="project" value="UniProtKB-KW"/>
</dbReference>
<comment type="similarity">
    <text evidence="4 10">Belongs to the HAD-like hydrolase superfamily. CbbY/CbbZ/Gph/YieH family.</text>
</comment>
<gene>
    <name evidence="11" type="ORF">SAMN06297144_1957</name>
</gene>
<evidence type="ECO:0000256" key="6">
    <source>
        <dbReference type="ARBA" id="ARBA00022723"/>
    </source>
</evidence>
<dbReference type="Proteomes" id="UP000219494">
    <property type="component" value="Unassembled WGS sequence"/>
</dbReference>
<evidence type="ECO:0000256" key="8">
    <source>
        <dbReference type="ARBA" id="ARBA00022842"/>
    </source>
</evidence>
<proteinExistence type="inferred from homology"/>
<dbReference type="InterPro" id="IPR023198">
    <property type="entry name" value="PGP-like_dom2"/>
</dbReference>
<evidence type="ECO:0000256" key="3">
    <source>
        <dbReference type="ARBA" id="ARBA00004818"/>
    </source>
</evidence>
<dbReference type="Gene3D" id="1.10.150.240">
    <property type="entry name" value="Putative phosphatase, domain 2"/>
    <property type="match status" value="1"/>
</dbReference>
<keyword evidence="6 10" id="KW-0479">Metal-binding</keyword>
<sequence length="232" mass="23413">MTSPFAIVGFDLDGTLLDTSGDLAAAVNHALAGAGRPALTTGQVTTMIGGGAKHMLAQALDATGGCDESEFRGHYKALLGYYGNHLAVHTRPYPGAIAAVEALRASGTRVGVVTNKFEGFATRLLDALGLAPLFDVVIGGDTMGPGRSKPAPDGVLALVERLGGGRAAFVGDSIYDIQAGKAAGLPTVAVSFGFLLQPVGTLGADAVIDHFDQLSPVLARLSATWSAGGAPA</sequence>
<evidence type="ECO:0000256" key="7">
    <source>
        <dbReference type="ARBA" id="ARBA00022801"/>
    </source>
</evidence>
<protein>
    <recommendedName>
        <fullName evidence="5 10">Phosphoglycolate phosphatase</fullName>
        <shortName evidence="10">PGP</shortName>
        <shortName evidence="10">PGPase</shortName>
        <ecNumber evidence="5 10">3.1.3.18</ecNumber>
    </recommendedName>
</protein>
<evidence type="ECO:0000313" key="11">
    <source>
        <dbReference type="EMBL" id="SOB86846.1"/>
    </source>
</evidence>
<dbReference type="GO" id="GO:0005829">
    <property type="term" value="C:cytosol"/>
    <property type="evidence" value="ECO:0007669"/>
    <property type="project" value="TreeGrafter"/>
</dbReference>
<dbReference type="GO" id="GO:0005975">
    <property type="term" value="P:carbohydrate metabolic process"/>
    <property type="evidence" value="ECO:0007669"/>
    <property type="project" value="InterPro"/>
</dbReference>
<dbReference type="SUPFAM" id="SSF56784">
    <property type="entry name" value="HAD-like"/>
    <property type="match status" value="1"/>
</dbReference>
<dbReference type="NCBIfam" id="TIGR01509">
    <property type="entry name" value="HAD-SF-IA-v3"/>
    <property type="match status" value="1"/>
</dbReference>
<feature type="binding site" evidence="10">
    <location>
        <position position="13"/>
    </location>
    <ligand>
        <name>Mg(2+)</name>
        <dbReference type="ChEBI" id="CHEBI:18420"/>
    </ligand>
</feature>
<comment type="function">
    <text evidence="10">Specifically catalyzes the dephosphorylation of 2-phosphoglycolate. Is involved in the dissimilation of the intracellular 2-phosphoglycolate formed during the DNA repair of 3'-phosphoglycolate ends, a major class of DNA lesions induced by oxidative stress.</text>
</comment>
<dbReference type="GO" id="GO:0006281">
    <property type="term" value="P:DNA repair"/>
    <property type="evidence" value="ECO:0007669"/>
    <property type="project" value="TreeGrafter"/>
</dbReference>
<keyword evidence="12" id="KW-1185">Reference proteome</keyword>
<evidence type="ECO:0000313" key="12">
    <source>
        <dbReference type="Proteomes" id="UP000219494"/>
    </source>
</evidence>
<dbReference type="UniPathway" id="UPA00865">
    <property type="reaction ID" value="UER00834"/>
</dbReference>
<feature type="binding site" evidence="10">
    <location>
        <position position="172"/>
    </location>
    <ligand>
        <name>Mg(2+)</name>
        <dbReference type="ChEBI" id="CHEBI:18420"/>
    </ligand>
</feature>
<dbReference type="HAMAP" id="MF_00495">
    <property type="entry name" value="GPH_hydrolase_bact"/>
    <property type="match status" value="1"/>
</dbReference>
<dbReference type="PANTHER" id="PTHR43434:SF1">
    <property type="entry name" value="PHOSPHOGLYCOLATE PHOSPHATASE"/>
    <property type="match status" value="1"/>
</dbReference>
<dbReference type="GO" id="GO:0046295">
    <property type="term" value="P:glycolate biosynthetic process"/>
    <property type="evidence" value="ECO:0007669"/>
    <property type="project" value="UniProtKB-UniRule"/>
</dbReference>
<dbReference type="RefSeq" id="WP_097063816.1">
    <property type="nucleotide sequence ID" value="NZ_OBMI01000002.1"/>
</dbReference>
<dbReference type="AlphaFoldDB" id="A0A285QYE2"/>
<dbReference type="InterPro" id="IPR023214">
    <property type="entry name" value="HAD_sf"/>
</dbReference>
<dbReference type="OrthoDB" id="9793014at2"/>
<name>A0A285QYE2_9SPHN</name>
<comment type="catalytic activity">
    <reaction evidence="1 10">
        <text>2-phosphoglycolate + H2O = glycolate + phosphate</text>
        <dbReference type="Rhea" id="RHEA:14369"/>
        <dbReference type="ChEBI" id="CHEBI:15377"/>
        <dbReference type="ChEBI" id="CHEBI:29805"/>
        <dbReference type="ChEBI" id="CHEBI:43474"/>
        <dbReference type="ChEBI" id="CHEBI:58033"/>
        <dbReference type="EC" id="3.1.3.18"/>
    </reaction>
</comment>
<dbReference type="EC" id="3.1.3.18" evidence="5 10"/>
<dbReference type="SFLD" id="SFLDG01129">
    <property type="entry name" value="C1.5:_HAD__Beta-PGM__Phosphata"/>
    <property type="match status" value="1"/>
</dbReference>
<evidence type="ECO:0000256" key="10">
    <source>
        <dbReference type="HAMAP-Rule" id="MF_00495"/>
    </source>
</evidence>
<dbReference type="InterPro" id="IPR036412">
    <property type="entry name" value="HAD-like_sf"/>
</dbReference>
<dbReference type="NCBIfam" id="TIGR01549">
    <property type="entry name" value="HAD-SF-IA-v1"/>
    <property type="match status" value="1"/>
</dbReference>
<evidence type="ECO:0000256" key="1">
    <source>
        <dbReference type="ARBA" id="ARBA00000830"/>
    </source>
</evidence>
<evidence type="ECO:0000256" key="2">
    <source>
        <dbReference type="ARBA" id="ARBA00001946"/>
    </source>
</evidence>
<evidence type="ECO:0000256" key="9">
    <source>
        <dbReference type="ARBA" id="ARBA00023277"/>
    </source>
</evidence>
<keyword evidence="9 10" id="KW-0119">Carbohydrate metabolism</keyword>
<dbReference type="InterPro" id="IPR037512">
    <property type="entry name" value="PGPase_prok"/>
</dbReference>
<evidence type="ECO:0000256" key="4">
    <source>
        <dbReference type="ARBA" id="ARBA00006171"/>
    </source>
</evidence>
<dbReference type="SFLD" id="SFLDS00003">
    <property type="entry name" value="Haloacid_Dehalogenase"/>
    <property type="match status" value="1"/>
</dbReference>
<dbReference type="GO" id="GO:0008967">
    <property type="term" value="F:phosphoglycolate phosphatase activity"/>
    <property type="evidence" value="ECO:0007669"/>
    <property type="project" value="UniProtKB-UniRule"/>
</dbReference>
<keyword evidence="7 10" id="KW-0378">Hydrolase</keyword>
<dbReference type="PANTHER" id="PTHR43434">
    <property type="entry name" value="PHOSPHOGLYCOLATE PHOSPHATASE"/>
    <property type="match status" value="1"/>
</dbReference>
<reference evidence="11 12" key="1">
    <citation type="submission" date="2017-07" db="EMBL/GenBank/DDBJ databases">
        <authorList>
            <person name="Sun Z.S."/>
            <person name="Albrecht U."/>
            <person name="Echele G."/>
            <person name="Lee C.C."/>
        </authorList>
    </citation>
    <scope>NUCLEOTIDE SEQUENCE [LARGE SCALE GENOMIC DNA]</scope>
    <source>
        <strain evidence="11 12">CGMCC 1.12672</strain>
    </source>
</reference>
<evidence type="ECO:0000256" key="5">
    <source>
        <dbReference type="ARBA" id="ARBA00013078"/>
    </source>
</evidence>
<dbReference type="Gene3D" id="3.40.50.1000">
    <property type="entry name" value="HAD superfamily/HAD-like"/>
    <property type="match status" value="1"/>
</dbReference>
<feature type="binding site" evidence="10">
    <location>
        <position position="11"/>
    </location>
    <ligand>
        <name>Mg(2+)</name>
        <dbReference type="ChEBI" id="CHEBI:18420"/>
    </ligand>
</feature>
<accession>A0A285QYE2</accession>
<comment type="cofactor">
    <cofactor evidence="2 10">
        <name>Mg(2+)</name>
        <dbReference type="ChEBI" id="CHEBI:18420"/>
    </cofactor>
</comment>
<comment type="pathway">
    <text evidence="3 10">Organic acid metabolism; glycolate biosynthesis; glycolate from 2-phosphoglycolate: step 1/1.</text>
</comment>
<feature type="active site" description="Nucleophile" evidence="10">
    <location>
        <position position="11"/>
    </location>
</feature>
<dbReference type="EMBL" id="OBMI01000002">
    <property type="protein sequence ID" value="SOB86846.1"/>
    <property type="molecule type" value="Genomic_DNA"/>
</dbReference>
<organism evidence="11 12">
    <name type="scientific">Sphingomonas guangdongensis</name>
    <dbReference type="NCBI Taxonomy" id="1141890"/>
    <lineage>
        <taxon>Bacteria</taxon>
        <taxon>Pseudomonadati</taxon>
        <taxon>Pseudomonadota</taxon>
        <taxon>Alphaproteobacteria</taxon>
        <taxon>Sphingomonadales</taxon>
        <taxon>Sphingomonadaceae</taxon>
        <taxon>Sphingomonas</taxon>
    </lineage>
</organism>
<keyword evidence="8 10" id="KW-0460">Magnesium</keyword>
<dbReference type="Pfam" id="PF00702">
    <property type="entry name" value="Hydrolase"/>
    <property type="match status" value="1"/>
</dbReference>
<dbReference type="InterPro" id="IPR006439">
    <property type="entry name" value="HAD-SF_hydro_IA"/>
</dbReference>
<dbReference type="SFLD" id="SFLDG01135">
    <property type="entry name" value="C1.5.6:_HAD__Beta-PGM__Phospha"/>
    <property type="match status" value="1"/>
</dbReference>